<dbReference type="InterPro" id="IPR003439">
    <property type="entry name" value="ABC_transporter-like_ATP-bd"/>
</dbReference>
<keyword evidence="2" id="KW-0813">Transport</keyword>
<dbReference type="InterPro" id="IPR017871">
    <property type="entry name" value="ABC_transporter-like_CS"/>
</dbReference>
<evidence type="ECO:0000313" key="7">
    <source>
        <dbReference type="Proteomes" id="UP000460298"/>
    </source>
</evidence>
<reference evidence="6 7" key="1">
    <citation type="submission" date="2019-10" db="EMBL/GenBank/DDBJ databases">
        <title>Extracellular Electron Transfer in a Candidatus Methanoperedens spp. Enrichment Culture.</title>
        <authorList>
            <person name="Berger S."/>
            <person name="Rangel Shaw D."/>
            <person name="Berben T."/>
            <person name="In 'T Zandt M."/>
            <person name="Frank J."/>
            <person name="Reimann J."/>
            <person name="Jetten M.S.M."/>
            <person name="Welte C.U."/>
        </authorList>
    </citation>
    <scope>NUCLEOTIDE SEQUENCE [LARGE SCALE GENOMIC DNA]</scope>
    <source>
        <strain evidence="6">SB12</strain>
    </source>
</reference>
<dbReference type="Gene3D" id="3.40.50.300">
    <property type="entry name" value="P-loop containing nucleotide triphosphate hydrolases"/>
    <property type="match status" value="1"/>
</dbReference>
<evidence type="ECO:0000313" key="6">
    <source>
        <dbReference type="EMBL" id="KAB2933500.1"/>
    </source>
</evidence>
<dbReference type="AlphaFoldDB" id="A0A833H2V5"/>
<evidence type="ECO:0000256" key="2">
    <source>
        <dbReference type="ARBA" id="ARBA00022448"/>
    </source>
</evidence>
<dbReference type="GO" id="GO:0016887">
    <property type="term" value="F:ATP hydrolysis activity"/>
    <property type="evidence" value="ECO:0007669"/>
    <property type="project" value="InterPro"/>
</dbReference>
<keyword evidence="4 6" id="KW-0067">ATP-binding</keyword>
<evidence type="ECO:0000256" key="4">
    <source>
        <dbReference type="ARBA" id="ARBA00022840"/>
    </source>
</evidence>
<dbReference type="InterPro" id="IPR050153">
    <property type="entry name" value="Metal_Ion_Import_ABC"/>
</dbReference>
<evidence type="ECO:0000259" key="5">
    <source>
        <dbReference type="PROSITE" id="PS50893"/>
    </source>
</evidence>
<protein>
    <submittedName>
        <fullName evidence="6">ATP-binding cassette domain-containing protein</fullName>
    </submittedName>
</protein>
<feature type="domain" description="ABC transporter" evidence="5">
    <location>
        <begin position="13"/>
        <end position="223"/>
    </location>
</feature>
<comment type="similarity">
    <text evidence="1">Belongs to the ABC transporter superfamily.</text>
</comment>
<dbReference type="PROSITE" id="PS50893">
    <property type="entry name" value="ABC_TRANSPORTER_2"/>
    <property type="match status" value="1"/>
</dbReference>
<name>A0A833H2V5_9LEPT</name>
<dbReference type="Proteomes" id="UP000460298">
    <property type="component" value="Unassembled WGS sequence"/>
</dbReference>
<dbReference type="PANTHER" id="PTHR42734">
    <property type="entry name" value="METAL TRANSPORT SYSTEM ATP-BINDING PROTEIN TM_0124-RELATED"/>
    <property type="match status" value="1"/>
</dbReference>
<dbReference type="InterPro" id="IPR027417">
    <property type="entry name" value="P-loop_NTPase"/>
</dbReference>
<dbReference type="PROSITE" id="PS00211">
    <property type="entry name" value="ABC_TRANSPORTER_1"/>
    <property type="match status" value="1"/>
</dbReference>
<accession>A0A833H2V5</accession>
<dbReference type="Pfam" id="PF00005">
    <property type="entry name" value="ABC_tran"/>
    <property type="match status" value="1"/>
</dbReference>
<gene>
    <name evidence="6" type="ORF">F9K24_06530</name>
</gene>
<proteinExistence type="inferred from homology"/>
<dbReference type="EMBL" id="WBUI01000005">
    <property type="protein sequence ID" value="KAB2933500.1"/>
    <property type="molecule type" value="Genomic_DNA"/>
</dbReference>
<keyword evidence="3" id="KW-0547">Nucleotide-binding</keyword>
<sequence>MLFFRIAEGAVSEELSRLAFSSARIGIGDLLLIDDLNITLDRGDRLLLLGPNGSGKSTLLSVILGNRQIQAGNFTSTFSRIGYVPQWKKVEFQYPLTVERLLSLAFPLPAFSGSEKKRRSERIERMLSMVQMDDRRHRLLRECSGGELQRAFLARAFLLNPDLLILDEPISAVDQEGRNQILDLLRIYCEERNPAVILTIHDSEPDWQEFFTRRAHISGRRLVEEKES</sequence>
<evidence type="ECO:0000256" key="1">
    <source>
        <dbReference type="ARBA" id="ARBA00005417"/>
    </source>
</evidence>
<dbReference type="GO" id="GO:0005524">
    <property type="term" value="F:ATP binding"/>
    <property type="evidence" value="ECO:0007669"/>
    <property type="project" value="UniProtKB-KW"/>
</dbReference>
<dbReference type="PANTHER" id="PTHR42734:SF17">
    <property type="entry name" value="METAL TRANSPORT SYSTEM ATP-BINDING PROTEIN TM_0124-RELATED"/>
    <property type="match status" value="1"/>
</dbReference>
<comment type="caution">
    <text evidence="6">The sequence shown here is derived from an EMBL/GenBank/DDBJ whole genome shotgun (WGS) entry which is preliminary data.</text>
</comment>
<evidence type="ECO:0000256" key="3">
    <source>
        <dbReference type="ARBA" id="ARBA00022741"/>
    </source>
</evidence>
<dbReference type="SMART" id="SM00382">
    <property type="entry name" value="AAA"/>
    <property type="match status" value="1"/>
</dbReference>
<organism evidence="6 7">
    <name type="scientific">Leptonema illini</name>
    <dbReference type="NCBI Taxonomy" id="183"/>
    <lineage>
        <taxon>Bacteria</taxon>
        <taxon>Pseudomonadati</taxon>
        <taxon>Spirochaetota</taxon>
        <taxon>Spirochaetia</taxon>
        <taxon>Leptospirales</taxon>
        <taxon>Leptospiraceae</taxon>
        <taxon>Leptonema</taxon>
    </lineage>
</organism>
<dbReference type="SUPFAM" id="SSF52540">
    <property type="entry name" value="P-loop containing nucleoside triphosphate hydrolases"/>
    <property type="match status" value="1"/>
</dbReference>
<dbReference type="InterPro" id="IPR003593">
    <property type="entry name" value="AAA+_ATPase"/>
</dbReference>